<dbReference type="GeneID" id="20530606"/>
<dbReference type="OMA" id="CYRRITP"/>
<sequence length="260" mass="29071">MGSSSSSLKSGVNSDKYRTLQDVQAALRKANLESSNLIFAIDYTASNLQTGQESFGGRCLHWLDPNRDQQNPYQQAINVIGATLESFDEDKIIPAYGFGDVNTRDVGVFPLHVDPRGCHTFQEVMQRYIDVTPHVQMSGPTCFAPAINVALEIVRQNRNQYHILVIVADGQVSNMKRTRDAIVEASNYPLSIVLVGVGDGPWDQMKHYDDMPGRRFDNFQFVNLHKIVKQNPSYPDPAFALAALMEIPAQLKAIRRLGYI</sequence>
<dbReference type="InterPro" id="IPR002035">
    <property type="entry name" value="VWF_A"/>
</dbReference>
<proteinExistence type="predicted"/>
<evidence type="ECO:0000313" key="2">
    <source>
        <dbReference type="EMBL" id="KCV67607.1"/>
    </source>
</evidence>
<dbReference type="SUPFAM" id="SSF53300">
    <property type="entry name" value="vWA-like"/>
    <property type="match status" value="1"/>
</dbReference>
<dbReference type="EMBL" id="KB932215">
    <property type="protein sequence ID" value="KCV67607.1"/>
    <property type="molecule type" value="Genomic_DNA"/>
</dbReference>
<dbReference type="Proteomes" id="UP000030693">
    <property type="component" value="Unassembled WGS sequence"/>
</dbReference>
<evidence type="ECO:0000259" key="1">
    <source>
        <dbReference type="SMART" id="SM00327"/>
    </source>
</evidence>
<feature type="domain" description="VWFA" evidence="1">
    <location>
        <begin position="34"/>
        <end position="232"/>
    </location>
</feature>
<dbReference type="InterPro" id="IPR010734">
    <property type="entry name" value="Copine_C"/>
</dbReference>
<dbReference type="STRING" id="691883.A0A058Z266"/>
<dbReference type="InterPro" id="IPR052079">
    <property type="entry name" value="E3_ligase/Copine_domain"/>
</dbReference>
<organism evidence="2">
    <name type="scientific">Fonticula alba</name>
    <name type="common">Slime mold</name>
    <dbReference type="NCBI Taxonomy" id="691883"/>
    <lineage>
        <taxon>Eukaryota</taxon>
        <taxon>Rotosphaerida</taxon>
        <taxon>Fonticulaceae</taxon>
        <taxon>Fonticula</taxon>
    </lineage>
</organism>
<gene>
    <name evidence="2" type="ORF">H696_05881</name>
</gene>
<dbReference type="SMART" id="SM00327">
    <property type="entry name" value="VWA"/>
    <property type="match status" value="1"/>
</dbReference>
<dbReference type="PANTHER" id="PTHR45751">
    <property type="entry name" value="COPINE FAMILY PROTEIN 1"/>
    <property type="match status" value="1"/>
</dbReference>
<dbReference type="OrthoDB" id="5855668at2759"/>
<dbReference type="PANTHER" id="PTHR45751:SF11">
    <property type="entry name" value="COPINE FAMILY PROTEIN 2"/>
    <property type="match status" value="1"/>
</dbReference>
<dbReference type="RefSeq" id="XP_009497945.1">
    <property type="nucleotide sequence ID" value="XM_009499670.1"/>
</dbReference>
<dbReference type="AlphaFoldDB" id="A0A058Z266"/>
<protein>
    <recommendedName>
        <fullName evidence="1">VWFA domain-containing protein</fullName>
    </recommendedName>
</protein>
<evidence type="ECO:0000313" key="3">
    <source>
        <dbReference type="Proteomes" id="UP000030693"/>
    </source>
</evidence>
<dbReference type="Pfam" id="PF07002">
    <property type="entry name" value="Copine"/>
    <property type="match status" value="1"/>
</dbReference>
<reference evidence="2" key="1">
    <citation type="submission" date="2013-04" db="EMBL/GenBank/DDBJ databases">
        <title>The Genome Sequence of Fonticula alba ATCC 38817.</title>
        <authorList>
            <consortium name="The Broad Institute Genomics Platform"/>
            <person name="Russ C."/>
            <person name="Cuomo C."/>
            <person name="Burger G."/>
            <person name="Gray M.W."/>
            <person name="Holland P.W.H."/>
            <person name="King N."/>
            <person name="Lang F.B.F."/>
            <person name="Roger A.J."/>
            <person name="Ruiz-Trillo I."/>
            <person name="Brown M."/>
            <person name="Walker B."/>
            <person name="Young S."/>
            <person name="Zeng Q."/>
            <person name="Gargeya S."/>
            <person name="Fitzgerald M."/>
            <person name="Haas B."/>
            <person name="Abouelleil A."/>
            <person name="Allen A.W."/>
            <person name="Alvarado L."/>
            <person name="Arachchi H.M."/>
            <person name="Berlin A.M."/>
            <person name="Chapman S.B."/>
            <person name="Gainer-Dewar J."/>
            <person name="Goldberg J."/>
            <person name="Griggs A."/>
            <person name="Gujja S."/>
            <person name="Hansen M."/>
            <person name="Howarth C."/>
            <person name="Imamovic A."/>
            <person name="Ireland A."/>
            <person name="Larimer J."/>
            <person name="McCowan C."/>
            <person name="Murphy C."/>
            <person name="Pearson M."/>
            <person name="Poon T.W."/>
            <person name="Priest M."/>
            <person name="Roberts A."/>
            <person name="Saif S."/>
            <person name="Shea T."/>
            <person name="Sisk P."/>
            <person name="Sykes S."/>
            <person name="Wortman J."/>
            <person name="Nusbaum C."/>
            <person name="Birren B."/>
        </authorList>
    </citation>
    <scope>NUCLEOTIDE SEQUENCE [LARGE SCALE GENOMIC DNA]</scope>
    <source>
        <strain evidence="2">ATCC 38817</strain>
    </source>
</reference>
<name>A0A058Z266_FONAL</name>
<keyword evidence="3" id="KW-1185">Reference proteome</keyword>
<dbReference type="eggNOG" id="KOG1327">
    <property type="taxonomic scope" value="Eukaryota"/>
</dbReference>
<dbReference type="GO" id="GO:0005634">
    <property type="term" value="C:nucleus"/>
    <property type="evidence" value="ECO:0007669"/>
    <property type="project" value="TreeGrafter"/>
</dbReference>
<dbReference type="InterPro" id="IPR036465">
    <property type="entry name" value="vWFA_dom_sf"/>
</dbReference>
<dbReference type="GO" id="GO:0016567">
    <property type="term" value="P:protein ubiquitination"/>
    <property type="evidence" value="ECO:0007669"/>
    <property type="project" value="TreeGrafter"/>
</dbReference>
<dbReference type="GO" id="GO:0004842">
    <property type="term" value="F:ubiquitin-protein transferase activity"/>
    <property type="evidence" value="ECO:0007669"/>
    <property type="project" value="TreeGrafter"/>
</dbReference>
<dbReference type="Gene3D" id="3.40.50.410">
    <property type="entry name" value="von Willebrand factor, type A domain"/>
    <property type="match status" value="1"/>
</dbReference>
<accession>A0A058Z266</accession>